<accession>A0A9P6NP95</accession>
<dbReference type="GO" id="GO:0005506">
    <property type="term" value="F:iron ion binding"/>
    <property type="evidence" value="ECO:0007669"/>
    <property type="project" value="InterPro"/>
</dbReference>
<dbReference type="GO" id="GO:0005737">
    <property type="term" value="C:cytoplasm"/>
    <property type="evidence" value="ECO:0007669"/>
    <property type="project" value="TreeGrafter"/>
</dbReference>
<comment type="cofactor">
    <cofactor evidence="1">
        <name>L-ascorbate</name>
        <dbReference type="ChEBI" id="CHEBI:38290"/>
    </cofactor>
</comment>
<dbReference type="PANTHER" id="PTHR12117:SF0">
    <property type="entry name" value="PROLYL 3-HYDROXYLASE OGFOD1"/>
    <property type="match status" value="1"/>
</dbReference>
<dbReference type="SMART" id="SM00702">
    <property type="entry name" value="P4Hc"/>
    <property type="match status" value="1"/>
</dbReference>
<organism evidence="15 16">
    <name type="scientific">Cronartium quercuum f. sp. fusiforme G11</name>
    <dbReference type="NCBI Taxonomy" id="708437"/>
    <lineage>
        <taxon>Eukaryota</taxon>
        <taxon>Fungi</taxon>
        <taxon>Dikarya</taxon>
        <taxon>Basidiomycota</taxon>
        <taxon>Pucciniomycotina</taxon>
        <taxon>Pucciniomycetes</taxon>
        <taxon>Pucciniales</taxon>
        <taxon>Coleosporiaceae</taxon>
        <taxon>Cronartium</taxon>
    </lineage>
</organism>
<dbReference type="PROSITE" id="PS51471">
    <property type="entry name" value="FE2OG_OXY"/>
    <property type="match status" value="1"/>
</dbReference>
<evidence type="ECO:0000256" key="11">
    <source>
        <dbReference type="ARBA" id="ARBA00051966"/>
    </source>
</evidence>
<dbReference type="GO" id="GO:0031418">
    <property type="term" value="F:L-ascorbic acid binding"/>
    <property type="evidence" value="ECO:0007669"/>
    <property type="project" value="UniProtKB-KW"/>
</dbReference>
<dbReference type="GO" id="GO:0006449">
    <property type="term" value="P:regulation of translational termination"/>
    <property type="evidence" value="ECO:0007669"/>
    <property type="project" value="TreeGrafter"/>
</dbReference>
<dbReference type="EMBL" id="MU167244">
    <property type="protein sequence ID" value="KAG0147769.1"/>
    <property type="molecule type" value="Genomic_DNA"/>
</dbReference>
<evidence type="ECO:0000256" key="7">
    <source>
        <dbReference type="ARBA" id="ARBA00023002"/>
    </source>
</evidence>
<dbReference type="Gene3D" id="2.60.120.620">
    <property type="entry name" value="q2cbj1_9rhob like domain"/>
    <property type="match status" value="1"/>
</dbReference>
<comment type="caution">
    <text evidence="15">The sequence shown here is derived from an EMBL/GenBank/DDBJ whole genome shotgun (WGS) entry which is preliminary data.</text>
</comment>
<keyword evidence="9" id="KW-0539">Nucleus</keyword>
<evidence type="ECO:0000256" key="6">
    <source>
        <dbReference type="ARBA" id="ARBA00022964"/>
    </source>
</evidence>
<evidence type="ECO:0000256" key="13">
    <source>
        <dbReference type="SAM" id="Coils"/>
    </source>
</evidence>
<dbReference type="InterPro" id="IPR051842">
    <property type="entry name" value="uS12_prolyl_hydroxylase"/>
</dbReference>
<dbReference type="InterPro" id="IPR043044">
    <property type="entry name" value="TPA1/Ofd1_C"/>
</dbReference>
<comment type="catalytic activity">
    <reaction evidence="11">
        <text>[ribosomal protein uS12]-(3S)-3-hydroxy-L-proline + 2-oxoglutarate + O2 = [ribosomal protein uS12]-(3S)-3,4-dihydroxy-L-proline + succinate + CO2</text>
        <dbReference type="Rhea" id="RHEA:54160"/>
        <dbReference type="Rhea" id="RHEA-COMP:13817"/>
        <dbReference type="Rhea" id="RHEA-COMP:13818"/>
        <dbReference type="ChEBI" id="CHEBI:15379"/>
        <dbReference type="ChEBI" id="CHEBI:16526"/>
        <dbReference type="ChEBI" id="CHEBI:16810"/>
        <dbReference type="ChEBI" id="CHEBI:30031"/>
        <dbReference type="ChEBI" id="CHEBI:85428"/>
        <dbReference type="ChEBI" id="CHEBI:138052"/>
    </reaction>
</comment>
<dbReference type="Proteomes" id="UP000886653">
    <property type="component" value="Unassembled WGS sequence"/>
</dbReference>
<keyword evidence="13" id="KW-0175">Coiled coil</keyword>
<dbReference type="GO" id="GO:0010604">
    <property type="term" value="P:positive regulation of macromolecule metabolic process"/>
    <property type="evidence" value="ECO:0007669"/>
    <property type="project" value="UniProtKB-ARBA"/>
</dbReference>
<evidence type="ECO:0000256" key="12">
    <source>
        <dbReference type="ARBA" id="ARBA00081607"/>
    </source>
</evidence>
<keyword evidence="16" id="KW-1185">Reference proteome</keyword>
<dbReference type="AlphaFoldDB" id="A0A9P6NP95"/>
<evidence type="ECO:0000256" key="1">
    <source>
        <dbReference type="ARBA" id="ARBA00001961"/>
    </source>
</evidence>
<comment type="catalytic activity">
    <reaction evidence="10">
        <text>[ribosomal protein uS12]-L-proline + 2-oxoglutarate + O2 = [ribosomal protein uS12]-(3S)-3-hydroxy-L-proline + succinate + CO2</text>
        <dbReference type="Rhea" id="RHEA:54156"/>
        <dbReference type="Rhea" id="RHEA-COMP:13816"/>
        <dbReference type="Rhea" id="RHEA-COMP:13818"/>
        <dbReference type="ChEBI" id="CHEBI:15379"/>
        <dbReference type="ChEBI" id="CHEBI:16526"/>
        <dbReference type="ChEBI" id="CHEBI:16810"/>
        <dbReference type="ChEBI" id="CHEBI:30031"/>
        <dbReference type="ChEBI" id="CHEBI:50342"/>
        <dbReference type="ChEBI" id="CHEBI:85428"/>
    </reaction>
</comment>
<keyword evidence="6" id="KW-0223">Dioxygenase</keyword>
<dbReference type="InterPro" id="IPR019601">
    <property type="entry name" value="Oxoglutarate/Fe-dep_Oase_C"/>
</dbReference>
<comment type="subcellular location">
    <subcellularLocation>
        <location evidence="2">Nucleus</location>
    </subcellularLocation>
</comment>
<keyword evidence="5" id="KW-0847">Vitamin C</keyword>
<evidence type="ECO:0000256" key="5">
    <source>
        <dbReference type="ARBA" id="ARBA00022896"/>
    </source>
</evidence>
<name>A0A9P6NP95_9BASI</name>
<dbReference type="InterPro" id="IPR039558">
    <property type="entry name" value="TPA1/OFD1_N"/>
</dbReference>
<dbReference type="GO" id="GO:0009896">
    <property type="term" value="P:positive regulation of catabolic process"/>
    <property type="evidence" value="ECO:0007669"/>
    <property type="project" value="UniProtKB-ARBA"/>
</dbReference>
<dbReference type="Pfam" id="PF10637">
    <property type="entry name" value="Ofd1_CTDD"/>
    <property type="match status" value="1"/>
</dbReference>
<evidence type="ECO:0000256" key="4">
    <source>
        <dbReference type="ARBA" id="ARBA00022723"/>
    </source>
</evidence>
<dbReference type="GO" id="GO:0005634">
    <property type="term" value="C:nucleus"/>
    <property type="evidence" value="ECO:0007669"/>
    <property type="project" value="UniProtKB-SubCell"/>
</dbReference>
<evidence type="ECO:0000256" key="10">
    <source>
        <dbReference type="ARBA" id="ARBA00047444"/>
    </source>
</evidence>
<evidence type="ECO:0000256" key="8">
    <source>
        <dbReference type="ARBA" id="ARBA00023004"/>
    </source>
</evidence>
<dbReference type="InterPro" id="IPR005123">
    <property type="entry name" value="Oxoglu/Fe-dep_dioxygenase_dom"/>
</dbReference>
<comment type="similarity">
    <text evidence="3">Belongs to the TPA1 family.</text>
</comment>
<feature type="domain" description="Fe2OG dioxygenase" evidence="14">
    <location>
        <begin position="154"/>
        <end position="262"/>
    </location>
</feature>
<keyword evidence="8" id="KW-0408">Iron</keyword>
<evidence type="ECO:0000256" key="9">
    <source>
        <dbReference type="ARBA" id="ARBA00023242"/>
    </source>
</evidence>
<dbReference type="InterPro" id="IPR006620">
    <property type="entry name" value="Pro_4_hyd_alph"/>
</dbReference>
<dbReference type="OrthoDB" id="430522at2759"/>
<dbReference type="Pfam" id="PF13661">
    <property type="entry name" value="2OG-FeII_Oxy_4"/>
    <property type="match status" value="1"/>
</dbReference>
<dbReference type="GO" id="GO:0031543">
    <property type="term" value="F:peptidyl-proline dioxygenase activity"/>
    <property type="evidence" value="ECO:0007669"/>
    <property type="project" value="TreeGrafter"/>
</dbReference>
<keyword evidence="4" id="KW-0479">Metal-binding</keyword>
<reference evidence="15" key="1">
    <citation type="submission" date="2013-11" db="EMBL/GenBank/DDBJ databases">
        <title>Genome sequence of the fusiform rust pathogen reveals effectors for host alternation and coevolution with pine.</title>
        <authorList>
            <consortium name="DOE Joint Genome Institute"/>
            <person name="Smith K."/>
            <person name="Pendleton A."/>
            <person name="Kubisiak T."/>
            <person name="Anderson C."/>
            <person name="Salamov A."/>
            <person name="Aerts A."/>
            <person name="Riley R."/>
            <person name="Clum A."/>
            <person name="Lindquist E."/>
            <person name="Ence D."/>
            <person name="Campbell M."/>
            <person name="Kronenberg Z."/>
            <person name="Feau N."/>
            <person name="Dhillon B."/>
            <person name="Hamelin R."/>
            <person name="Burleigh J."/>
            <person name="Smith J."/>
            <person name="Yandell M."/>
            <person name="Nelson C."/>
            <person name="Grigoriev I."/>
            <person name="Davis J."/>
        </authorList>
    </citation>
    <scope>NUCLEOTIDE SEQUENCE</scope>
    <source>
        <strain evidence="15">G11</strain>
    </source>
</reference>
<gene>
    <name evidence="15" type="ORF">CROQUDRAFT_655781</name>
</gene>
<sequence>MAIEFTENCQSAGFEAHKHVQKRLKLTQSSSWPEVDTLPTTAFGSSDLLTTSAPRLNAEYASASPYHHAVLQDIFDDQILRNARKEIKENLCFTPKETDIYKIFQTGDLANLDGLSGEETDQLRHVKLIRDSLYSEQFRNFLQSVTSCGPLSGKQTDMSINDYRHGCHLLNHDDVIGTRRVSFILYLTDPDNPWQANDGGALELYPVDPDTSQPLTTPSKKILPKWNSFCFFVVQPGKSFHSVEEVYNLKKNRLSISGWFHFPNEGEEGYEASLKTKEEEAKKLESLGASLQQLTGKDDQDFTLIDEELIAPGSGCPNALTDDEVAILSRFIDANYLQPTESAKISEKFVKDSNVNLIEFLDYEFACQLKRAILLNEAKDLVALDQGTDSSLYQSSFSGPRFEMGTQGKGWVVVGPPHKHRYLTPCPSTSSENPVTRRLAELKDVLKSPPFLKWLGIISGCQLIAHNVIPRRFRPGLDYTLATTNSEAVLELHLGLTPSHGWEEGELGGWECYMASTDEDESDPAIYKAPKVGNPADGGSESDDGSALLTIYPAWNNFHLVLRDAEILAFTKYVSFNSPQSKWDIKAAYRVDTDNDGEESMDG</sequence>
<evidence type="ECO:0000256" key="2">
    <source>
        <dbReference type="ARBA" id="ARBA00004123"/>
    </source>
</evidence>
<keyword evidence="7" id="KW-0560">Oxidoreductase</keyword>
<proteinExistence type="inferred from homology"/>
<protein>
    <recommendedName>
        <fullName evidence="12">uS12 prolyl 3,4-dihydroxylase</fullName>
    </recommendedName>
</protein>
<dbReference type="Gene3D" id="3.60.130.20">
    <property type="entry name" value="Oxoglutarate/iron-dependent oxygenase, C-terminal degradation domain"/>
    <property type="match status" value="1"/>
</dbReference>
<evidence type="ECO:0000259" key="14">
    <source>
        <dbReference type="PROSITE" id="PS51471"/>
    </source>
</evidence>
<feature type="coiled-coil region" evidence="13">
    <location>
        <begin position="267"/>
        <end position="294"/>
    </location>
</feature>
<evidence type="ECO:0000313" key="15">
    <source>
        <dbReference type="EMBL" id="KAG0147769.1"/>
    </source>
</evidence>
<dbReference type="FunFam" id="2.60.120.620:FF:000014">
    <property type="entry name" value="Prolyl 3,4-dihydroxylase TPA1"/>
    <property type="match status" value="1"/>
</dbReference>
<evidence type="ECO:0000256" key="3">
    <source>
        <dbReference type="ARBA" id="ARBA00007443"/>
    </source>
</evidence>
<dbReference type="PANTHER" id="PTHR12117">
    <property type="entry name" value="HISTONE ACETYLTRANSFERASE COMPLEX"/>
    <property type="match status" value="1"/>
</dbReference>
<evidence type="ECO:0000313" key="16">
    <source>
        <dbReference type="Proteomes" id="UP000886653"/>
    </source>
</evidence>